<reference evidence="5 6" key="1">
    <citation type="submission" date="2019-08" db="EMBL/GenBank/DDBJ databases">
        <title>Genome of Phaeodactylibacter luteus.</title>
        <authorList>
            <person name="Bowman J.P."/>
        </authorList>
    </citation>
    <scope>NUCLEOTIDE SEQUENCE [LARGE SCALE GENOMIC DNA]</scope>
    <source>
        <strain evidence="5 6">KCTC 42180</strain>
    </source>
</reference>
<evidence type="ECO:0000259" key="4">
    <source>
        <dbReference type="Pfam" id="PF01261"/>
    </source>
</evidence>
<feature type="domain" description="Xylose isomerase-like TIM barrel" evidence="4">
    <location>
        <begin position="58"/>
        <end position="287"/>
    </location>
</feature>
<organism evidence="5 6">
    <name type="scientific">Phaeodactylibacter luteus</name>
    <dbReference type="NCBI Taxonomy" id="1564516"/>
    <lineage>
        <taxon>Bacteria</taxon>
        <taxon>Pseudomonadati</taxon>
        <taxon>Bacteroidota</taxon>
        <taxon>Saprospiria</taxon>
        <taxon>Saprospirales</taxon>
        <taxon>Haliscomenobacteraceae</taxon>
        <taxon>Phaeodactylibacter</taxon>
    </lineage>
</organism>
<proteinExistence type="inferred from homology"/>
<dbReference type="EMBL" id="VOOR01000010">
    <property type="protein sequence ID" value="TXB64875.1"/>
    <property type="molecule type" value="Genomic_DNA"/>
</dbReference>
<dbReference type="Gene3D" id="3.20.20.150">
    <property type="entry name" value="Divalent-metal-dependent TIM barrel enzymes"/>
    <property type="match status" value="1"/>
</dbReference>
<evidence type="ECO:0000313" key="5">
    <source>
        <dbReference type="EMBL" id="TXB64875.1"/>
    </source>
</evidence>
<dbReference type="RefSeq" id="WP_147166642.1">
    <property type="nucleotide sequence ID" value="NZ_VOOR01000010.1"/>
</dbReference>
<dbReference type="InterPro" id="IPR050417">
    <property type="entry name" value="Sugar_Epim/Isomerase"/>
</dbReference>
<protein>
    <submittedName>
        <fullName evidence="5">TIM barrel protein</fullName>
    </submittedName>
</protein>
<dbReference type="AlphaFoldDB" id="A0A5C6RSE0"/>
<dbReference type="PANTHER" id="PTHR43489">
    <property type="entry name" value="ISOMERASE"/>
    <property type="match status" value="1"/>
</dbReference>
<dbReference type="InterPro" id="IPR026040">
    <property type="entry name" value="HyI-like"/>
</dbReference>
<evidence type="ECO:0000256" key="3">
    <source>
        <dbReference type="PIRSR" id="PIRSR006241-50"/>
    </source>
</evidence>
<gene>
    <name evidence="5" type="ORF">FRY97_06515</name>
</gene>
<evidence type="ECO:0000313" key="6">
    <source>
        <dbReference type="Proteomes" id="UP000321580"/>
    </source>
</evidence>
<dbReference type="GO" id="GO:0016853">
    <property type="term" value="F:isomerase activity"/>
    <property type="evidence" value="ECO:0007669"/>
    <property type="project" value="UniProtKB-KW"/>
</dbReference>
<keyword evidence="6" id="KW-1185">Reference proteome</keyword>
<dbReference type="InterPro" id="IPR013022">
    <property type="entry name" value="Xyl_isomerase-like_TIM-brl"/>
</dbReference>
<comment type="caution">
    <text evidence="5">The sequence shown here is derived from an EMBL/GenBank/DDBJ whole genome shotgun (WGS) entry which is preliminary data.</text>
</comment>
<evidence type="ECO:0000256" key="1">
    <source>
        <dbReference type="ARBA" id="ARBA00023235"/>
    </source>
</evidence>
<dbReference type="SUPFAM" id="SSF51658">
    <property type="entry name" value="Xylose isomerase-like"/>
    <property type="match status" value="1"/>
</dbReference>
<dbReference type="Pfam" id="PF01261">
    <property type="entry name" value="AP_endonuc_2"/>
    <property type="match status" value="1"/>
</dbReference>
<dbReference type="Proteomes" id="UP000321580">
    <property type="component" value="Unassembled WGS sequence"/>
</dbReference>
<sequence length="306" mass="33740">MDRRNFLYSAGLGTSAFLAAPFAERPLSPNAAFNLNYAPHLGMFESLAGGDPIAQIHFMADQGFRGFEDNEMKKRPLALQEAIAKALLDRGMQMGVFVAHTIFWDEPCLASADSARHEQFLAEVKESVEVAKRVNATWMTVVPGHLDLRQDMGYQTSRVVETLKRAADILAPHGLVMVLEPLNFRDHPGQFLTKAAQAFQICQAVGSPACKILFDVYHQQIQEGNILPNLEACWGEVAYIQVGDNPGRKEPTTGEVNFLNVFKYLHEKGYGGIIGMEHGSSGEGEEGERAVIAAYQQVDGFLPKED</sequence>
<keyword evidence="1 2" id="KW-0413">Isomerase</keyword>
<dbReference type="PIRSF" id="PIRSF006241">
    <property type="entry name" value="HyI"/>
    <property type="match status" value="1"/>
</dbReference>
<feature type="active site" description="Proton donor/acceptor" evidence="3">
    <location>
        <position position="180"/>
    </location>
</feature>
<accession>A0A5C6RSE0</accession>
<dbReference type="InterPro" id="IPR036237">
    <property type="entry name" value="Xyl_isomerase-like_sf"/>
</dbReference>
<evidence type="ECO:0000256" key="2">
    <source>
        <dbReference type="PIRNR" id="PIRNR006241"/>
    </source>
</evidence>
<dbReference type="OrthoDB" id="9786584at2"/>
<feature type="active site" description="Proton donor/acceptor" evidence="3">
    <location>
        <position position="277"/>
    </location>
</feature>
<comment type="similarity">
    <text evidence="2">Belongs to the hyi family.</text>
</comment>
<name>A0A5C6RSE0_9BACT</name>